<protein>
    <submittedName>
        <fullName evidence="1">Uncharacterized protein</fullName>
    </submittedName>
</protein>
<accession>A0A3G3M2L2</accession>
<keyword evidence="2" id="KW-1185">Reference proteome</keyword>
<dbReference type="GeneID" id="60334957"/>
<organism evidence="1 2">
    <name type="scientific">Mycobacterium phage Whouxphf</name>
    <dbReference type="NCBI Taxonomy" id="2484216"/>
    <lineage>
        <taxon>Viruses</taxon>
        <taxon>Duplodnaviria</taxon>
        <taxon>Heunggongvirae</taxon>
        <taxon>Uroviricota</taxon>
        <taxon>Caudoviricetes</taxon>
        <taxon>Gracegardnervirinae</taxon>
        <taxon>Cheoctovirus</taxon>
        <taxon>Cheoctovirus whouxphf</taxon>
    </lineage>
</organism>
<evidence type="ECO:0000313" key="1">
    <source>
        <dbReference type="EMBL" id="AYR00468.1"/>
    </source>
</evidence>
<name>A0A3G3M2L2_9CAUD</name>
<sequence length="34" mass="3820">MQIHMPLWVRQVKCAQSPKTSTGSGFYSFRGGHP</sequence>
<gene>
    <name evidence="1" type="primary">96</name>
    <name evidence="1" type="ORF">PBI_WHOUXPHF_96</name>
</gene>
<evidence type="ECO:0000313" key="2">
    <source>
        <dbReference type="Proteomes" id="UP000269132"/>
    </source>
</evidence>
<dbReference type="RefSeq" id="YP_009963381.1">
    <property type="nucleotide sequence ID" value="NC_051718.1"/>
</dbReference>
<reference evidence="1 2" key="1">
    <citation type="submission" date="2018-10" db="EMBL/GenBank/DDBJ databases">
        <authorList>
            <person name="Garlena R.A."/>
            <person name="Russell D.A."/>
            <person name="Pope W.H."/>
            <person name="Jacobs-Sera D."/>
            <person name="Hatfull G.F."/>
        </authorList>
    </citation>
    <scope>NUCLEOTIDE SEQUENCE [LARGE SCALE GENOMIC DNA]</scope>
</reference>
<dbReference type="EMBL" id="MK016504">
    <property type="protein sequence ID" value="AYR00468.1"/>
    <property type="molecule type" value="Genomic_DNA"/>
</dbReference>
<proteinExistence type="predicted"/>
<dbReference type="Proteomes" id="UP000269132">
    <property type="component" value="Segment"/>
</dbReference>
<dbReference type="KEGG" id="vg:60334957"/>